<comment type="caution">
    <text evidence="8">The sequence shown here is derived from an EMBL/GenBank/DDBJ whole genome shotgun (WGS) entry which is preliminary data.</text>
</comment>
<dbReference type="InterPro" id="IPR000209">
    <property type="entry name" value="Peptidase_S8/S53_dom"/>
</dbReference>
<accession>A0A7C4GAX3</accession>
<name>A0A7C4GAX3_UNCW3</name>
<keyword evidence="1 4" id="KW-0645">Protease</keyword>
<dbReference type="AlphaFoldDB" id="A0A7C4GAX3"/>
<dbReference type="InterPro" id="IPR036852">
    <property type="entry name" value="Peptidase_S8/S53_dom_sf"/>
</dbReference>
<dbReference type="InterPro" id="IPR008979">
    <property type="entry name" value="Galactose-bd-like_sf"/>
</dbReference>
<evidence type="ECO:0000259" key="6">
    <source>
        <dbReference type="Pfam" id="PF00082"/>
    </source>
</evidence>
<feature type="signal peptide" evidence="5">
    <location>
        <begin position="1"/>
        <end position="18"/>
    </location>
</feature>
<feature type="active site" description="Charge relay system" evidence="4">
    <location>
        <position position="307"/>
    </location>
</feature>
<feature type="chain" id="PRO_5028399105" description="T9SS type A sorting domain-containing protein" evidence="5">
    <location>
        <begin position="19"/>
        <end position="907"/>
    </location>
</feature>
<reference evidence="8" key="1">
    <citation type="journal article" date="2020" name="mSystems">
        <title>Genome- and Community-Level Interaction Insights into Carbon Utilization and Element Cycling Functions of Hydrothermarchaeota in Hydrothermal Sediment.</title>
        <authorList>
            <person name="Zhou Z."/>
            <person name="Liu Y."/>
            <person name="Xu W."/>
            <person name="Pan J."/>
            <person name="Luo Z.H."/>
            <person name="Li M."/>
        </authorList>
    </citation>
    <scope>NUCLEOTIDE SEQUENCE [LARGE SCALE GENOMIC DNA]</scope>
    <source>
        <strain evidence="8">SpSt-488</strain>
    </source>
</reference>
<dbReference type="Pfam" id="PF00082">
    <property type="entry name" value="Peptidase_S8"/>
    <property type="match status" value="1"/>
</dbReference>
<dbReference type="Gene3D" id="2.60.40.4070">
    <property type="match status" value="1"/>
</dbReference>
<proteinExistence type="inferred from homology"/>
<dbReference type="CDD" id="cd04842">
    <property type="entry name" value="Peptidases_S8_Kp43_protease"/>
    <property type="match status" value="1"/>
</dbReference>
<evidence type="ECO:0008006" key="9">
    <source>
        <dbReference type="Google" id="ProtNLM"/>
    </source>
</evidence>
<dbReference type="Pfam" id="PF13860">
    <property type="entry name" value="FlgD_ig"/>
    <property type="match status" value="1"/>
</dbReference>
<evidence type="ECO:0000256" key="5">
    <source>
        <dbReference type="SAM" id="SignalP"/>
    </source>
</evidence>
<keyword evidence="5" id="KW-0732">Signal</keyword>
<dbReference type="InterPro" id="IPR015500">
    <property type="entry name" value="Peptidase_S8_subtilisin-rel"/>
</dbReference>
<feature type="domain" description="FlgD/Vpr Ig-like" evidence="7">
    <location>
        <begin position="832"/>
        <end position="895"/>
    </location>
</feature>
<dbReference type="SUPFAM" id="SSF52743">
    <property type="entry name" value="Subtilisin-like"/>
    <property type="match status" value="1"/>
</dbReference>
<dbReference type="EMBL" id="DSUT01000092">
    <property type="protein sequence ID" value="HGK28210.1"/>
    <property type="molecule type" value="Genomic_DNA"/>
</dbReference>
<keyword evidence="3 4" id="KW-0720">Serine protease</keyword>
<dbReference type="InterPro" id="IPR051048">
    <property type="entry name" value="Peptidase_S8/S53_subtilisin"/>
</dbReference>
<keyword evidence="2 4" id="KW-0378">Hydrolase</keyword>
<dbReference type="GO" id="GO:0004252">
    <property type="term" value="F:serine-type endopeptidase activity"/>
    <property type="evidence" value="ECO:0007669"/>
    <property type="project" value="UniProtKB-UniRule"/>
</dbReference>
<evidence type="ECO:0000256" key="2">
    <source>
        <dbReference type="ARBA" id="ARBA00022801"/>
    </source>
</evidence>
<dbReference type="InterPro" id="IPR034058">
    <property type="entry name" value="TagA/B/C/D_pept_dom"/>
</dbReference>
<evidence type="ECO:0000313" key="8">
    <source>
        <dbReference type="EMBL" id="HGK28210.1"/>
    </source>
</evidence>
<comment type="similarity">
    <text evidence="4">Belongs to the peptidase S8 family.</text>
</comment>
<feature type="active site" description="Charge relay system" evidence="4">
    <location>
        <position position="261"/>
    </location>
</feature>
<dbReference type="Gene3D" id="3.40.50.200">
    <property type="entry name" value="Peptidase S8/S53 domain"/>
    <property type="match status" value="1"/>
</dbReference>
<evidence type="ECO:0000256" key="4">
    <source>
        <dbReference type="PROSITE-ProRule" id="PRU01240"/>
    </source>
</evidence>
<evidence type="ECO:0000256" key="3">
    <source>
        <dbReference type="ARBA" id="ARBA00022825"/>
    </source>
</evidence>
<dbReference type="InterPro" id="IPR025965">
    <property type="entry name" value="FlgD/Vpr_Ig-like"/>
</dbReference>
<dbReference type="PROSITE" id="PS00137">
    <property type="entry name" value="SUBTILASE_HIS"/>
    <property type="match status" value="1"/>
</dbReference>
<organism evidence="8">
    <name type="scientific">candidate division WOR-3 bacterium</name>
    <dbReference type="NCBI Taxonomy" id="2052148"/>
    <lineage>
        <taxon>Bacteria</taxon>
        <taxon>Bacteria division WOR-3</taxon>
    </lineage>
</organism>
<protein>
    <recommendedName>
        <fullName evidence="9">T9SS type A sorting domain-containing protein</fullName>
    </recommendedName>
</protein>
<dbReference type="PRINTS" id="PR00723">
    <property type="entry name" value="SUBTILISIN"/>
</dbReference>
<dbReference type="PANTHER" id="PTHR43399:SF5">
    <property type="entry name" value="PEPTIDASE S8 FAMILY WITH PROTEASE-ASSOCIATED DOMAIN"/>
    <property type="match status" value="1"/>
</dbReference>
<feature type="active site" description="Charge relay system" evidence="4">
    <location>
        <position position="490"/>
    </location>
</feature>
<dbReference type="Gene3D" id="2.60.120.380">
    <property type="match status" value="1"/>
</dbReference>
<feature type="domain" description="Peptidase S8/S53" evidence="6">
    <location>
        <begin position="252"/>
        <end position="556"/>
    </location>
</feature>
<sequence>MRILSVTALLLATLPVSAAIPASHYNMGPAMRFAPESGEEAFRITFSNGYAIDTRVGEPQLPAGLKLEGAAAAGQCHIVQFTGPVRQAWLRELHRLGIATFGYLPSYATLARLTPAQQDALGDLPFVRWTGLYQPAYKLEPGLTSAFGSIRLVLQLAPDANPEPTIQAVSDLGGTVDLVVTDGGAPTIELTADGRDIPALARLADVLWIQAWSAPELCNSNCQWVVQSGWRATAPPDTSLAARPVWANGVRGRGVILSTTDTGLNTGHDQFRDPALSITPPGVWPDHRKVVAFKLYQGASASESPYHGSHVTGTVGGDDSIVGGTSFHDGMARDARLYFVDLTSASGSFVIPTNFYSLWDTVYNGYGLPDSVRPIKQHSGSWGWSNSSGTYLIQDASTDAFGWAHPDFLNIMAAGNESSTRRIRNPGIAKNVLTVGATQNGTSSNAIASFSSRGPTQDGRLKPNVCAPGVDLYSARNTGTNTYTNMSGTSMATPAVNGTVGLMRCYLQEGYYPGGTPNPADRISYISAALLRAMAQVSADPNIGSYTPPDNNIGWGRINADSVLYFAGDTRRLLLADDTFGLATGEYKESFFRVQSAIPLRVCLAWTDTAAAPSANPTIVNNLDLELLSPSGVQFRGNRYTSGQSTPNPTTWDSINVEECCRVNSPDTGLWRIRVYARNVATARKQGFGWAITGDVYKLTVTDVGTAAVLAPVGLLDSGTVVAPKAIVQNYGDTPETFRVRFTIGTGYWDTTTVSLVAGAMDTVTFADWLAEPVGTFPVKCTTELATDMNPTNDALDDSVIVAPLTGIEEQSSLPRAFALENATPNPFRSRAAIRYALPRSTQVSLGIYSVSGALVRTLDSGTRAAGWYRVSWDGRDSRGNAVARGIYYCRLKASGFTAAEKLIKLD</sequence>
<gene>
    <name evidence="8" type="ORF">ENS41_04570</name>
</gene>
<evidence type="ECO:0000259" key="7">
    <source>
        <dbReference type="Pfam" id="PF13860"/>
    </source>
</evidence>
<dbReference type="PANTHER" id="PTHR43399">
    <property type="entry name" value="SUBTILISIN-RELATED"/>
    <property type="match status" value="1"/>
</dbReference>
<dbReference type="GO" id="GO:0006508">
    <property type="term" value="P:proteolysis"/>
    <property type="evidence" value="ECO:0007669"/>
    <property type="project" value="UniProtKB-KW"/>
</dbReference>
<dbReference type="InterPro" id="IPR022398">
    <property type="entry name" value="Peptidase_S8_His-AS"/>
</dbReference>
<evidence type="ECO:0000256" key="1">
    <source>
        <dbReference type="ARBA" id="ARBA00022670"/>
    </source>
</evidence>
<dbReference type="SUPFAM" id="SSF49785">
    <property type="entry name" value="Galactose-binding domain-like"/>
    <property type="match status" value="1"/>
</dbReference>
<dbReference type="PROSITE" id="PS51892">
    <property type="entry name" value="SUBTILASE"/>
    <property type="match status" value="1"/>
</dbReference>